<dbReference type="Proteomes" id="UP000663929">
    <property type="component" value="Chromosome"/>
</dbReference>
<reference evidence="2" key="1">
    <citation type="submission" date="2021-03" db="EMBL/GenBank/DDBJ databases">
        <title>Acanthopleuribacteraceae sp. M133.</title>
        <authorList>
            <person name="Wang G."/>
        </authorList>
    </citation>
    <scope>NUCLEOTIDE SEQUENCE</scope>
    <source>
        <strain evidence="2">M133</strain>
    </source>
</reference>
<dbReference type="GO" id="GO:0016779">
    <property type="term" value="F:nucleotidyltransferase activity"/>
    <property type="evidence" value="ECO:0007669"/>
    <property type="project" value="InterPro"/>
</dbReference>
<dbReference type="CDD" id="cd05403">
    <property type="entry name" value="NT_KNTase_like"/>
    <property type="match status" value="1"/>
</dbReference>
<dbReference type="Gene3D" id="3.30.460.10">
    <property type="entry name" value="Beta Polymerase, domain 2"/>
    <property type="match status" value="1"/>
</dbReference>
<keyword evidence="3" id="KW-1185">Reference proteome</keyword>
<dbReference type="AlphaFoldDB" id="A0A8A4TZ64"/>
<accession>A0A8A4TZ64</accession>
<evidence type="ECO:0000259" key="1">
    <source>
        <dbReference type="Pfam" id="PF01909"/>
    </source>
</evidence>
<gene>
    <name evidence="2" type="ORF">J3U87_04985</name>
</gene>
<dbReference type="InterPro" id="IPR002934">
    <property type="entry name" value="Polymerase_NTP_transf_dom"/>
</dbReference>
<sequence length="262" mass="29770">MTSAMQQRHRSFQEQTRGIPDRVVFEDETDDRHLALAKELAELLRARFPEGSIGITGSVAKKSHRPESDIDFLLVDPGLAGNYQFVFVKDGIKINVLGLTPQFRQRLDHYVLRFFSTFTGYIANLCPVHDPHGYIGEMVRENWELIGKRRQSGGILRAGLDRELEGLVGEDGRIVSALAEDRPRMMTILQLLIDYRFIQLELDIYTKWGCFNAMNLLREADPEFHRLVAETLPPGPETLPRFDQMRAILAAHEAGKPIGASR</sequence>
<dbReference type="EMBL" id="CP071793">
    <property type="protein sequence ID" value="QTD51805.1"/>
    <property type="molecule type" value="Genomic_DNA"/>
</dbReference>
<dbReference type="KEGG" id="scor:J3U87_04985"/>
<dbReference type="InterPro" id="IPR043519">
    <property type="entry name" value="NT_sf"/>
</dbReference>
<dbReference type="SUPFAM" id="SSF81301">
    <property type="entry name" value="Nucleotidyltransferase"/>
    <property type="match status" value="1"/>
</dbReference>
<organism evidence="2 3">
    <name type="scientific">Sulfidibacter corallicola</name>
    <dbReference type="NCBI Taxonomy" id="2818388"/>
    <lineage>
        <taxon>Bacteria</taxon>
        <taxon>Pseudomonadati</taxon>
        <taxon>Acidobacteriota</taxon>
        <taxon>Holophagae</taxon>
        <taxon>Acanthopleuribacterales</taxon>
        <taxon>Acanthopleuribacteraceae</taxon>
        <taxon>Sulfidibacter</taxon>
    </lineage>
</organism>
<dbReference type="Pfam" id="PF01909">
    <property type="entry name" value="NTP_transf_2"/>
    <property type="match status" value="1"/>
</dbReference>
<evidence type="ECO:0000313" key="3">
    <source>
        <dbReference type="Proteomes" id="UP000663929"/>
    </source>
</evidence>
<proteinExistence type="predicted"/>
<protein>
    <submittedName>
        <fullName evidence="2">Nucleotidyltransferase domain-containing protein</fullName>
    </submittedName>
</protein>
<feature type="domain" description="Polymerase nucleotidyl transferase" evidence="1">
    <location>
        <begin position="38"/>
        <end position="77"/>
    </location>
</feature>
<evidence type="ECO:0000313" key="2">
    <source>
        <dbReference type="EMBL" id="QTD51805.1"/>
    </source>
</evidence>
<dbReference type="RefSeq" id="WP_237381926.1">
    <property type="nucleotide sequence ID" value="NZ_CP071793.1"/>
</dbReference>
<name>A0A8A4TZ64_SULCO</name>